<proteinExistence type="predicted"/>
<gene>
    <name evidence="2" type="ORF">DID88_000007</name>
</gene>
<reference evidence="2 3" key="1">
    <citation type="submission" date="2018-06" db="EMBL/GenBank/DDBJ databases">
        <title>Genome Sequence of the Brown Rot Fungal Pathogen Monilinia fructigena.</title>
        <authorList>
            <person name="Landi L."/>
            <person name="De Miccolis Angelini R.M."/>
            <person name="Pollastro S."/>
            <person name="Abate D."/>
            <person name="Faretra F."/>
            <person name="Romanazzi G."/>
        </authorList>
    </citation>
    <scope>NUCLEOTIDE SEQUENCE [LARGE SCALE GENOMIC DNA]</scope>
    <source>
        <strain evidence="2 3">Mfrg269</strain>
    </source>
</reference>
<evidence type="ECO:0000313" key="2">
    <source>
        <dbReference type="EMBL" id="RAL60227.1"/>
    </source>
</evidence>
<feature type="region of interest" description="Disordered" evidence="1">
    <location>
        <begin position="243"/>
        <end position="324"/>
    </location>
</feature>
<dbReference type="EMBL" id="QKRW01000042">
    <property type="protein sequence ID" value="RAL60227.1"/>
    <property type="molecule type" value="Genomic_DNA"/>
</dbReference>
<keyword evidence="3" id="KW-1185">Reference proteome</keyword>
<organism evidence="2 3">
    <name type="scientific">Monilinia fructigena</name>
    <dbReference type="NCBI Taxonomy" id="38457"/>
    <lineage>
        <taxon>Eukaryota</taxon>
        <taxon>Fungi</taxon>
        <taxon>Dikarya</taxon>
        <taxon>Ascomycota</taxon>
        <taxon>Pezizomycotina</taxon>
        <taxon>Leotiomycetes</taxon>
        <taxon>Helotiales</taxon>
        <taxon>Sclerotiniaceae</taxon>
        <taxon>Monilinia</taxon>
    </lineage>
</organism>
<comment type="caution">
    <text evidence="2">The sequence shown here is derived from an EMBL/GenBank/DDBJ whole genome shotgun (WGS) entry which is preliminary data.</text>
</comment>
<protein>
    <submittedName>
        <fullName evidence="2">Uncharacterized protein</fullName>
    </submittedName>
</protein>
<dbReference type="AlphaFoldDB" id="A0A395IIU4"/>
<dbReference type="Proteomes" id="UP000249056">
    <property type="component" value="Unassembled WGS sequence"/>
</dbReference>
<name>A0A395IIU4_9HELO</name>
<sequence length="651" mass="72467">MSVDVSSALPKEGHPNAPLVTSPEPEPDIKVDPDEPMSLTNEHPKLPLIPALDDTSSNTIRCIYDGPDSYCHGLPNFEFKSQDVQVPPTIPASLTHVLPSQKSIVQNVVFLKDLVCHNYLSETNFLCQEGKVRSQCTFIYTVANNINRFATYSAIVLIWQSDGQFLRFWRSLIDPNYTLIEFTFSSAPWLSGFTIDTNNDGDLTKARQHIWDGFWIFINIESRSLNSKFRILAKPKLPYLLSVPSKRPTDSTHDLQRPCPRGKEKESSSKKTNEGEISSPRSDGQVPNGKAAPCDRSQSIGQTPIAQNLPTSSKRPVARPRVVSQQSNIALSPANAQINPPNLKQQQQQQQWSCQCQSPIISDALRSHFNPSSRRSPSDPTFKTQQNHLNLQPQVGIILAEPVRFLHVNAPRISHRSLQQYPNAQSSARMIPQPPMIQAHRPLIASRFPPQVNPNPSISRLIADTSQIHPSFLNCLPLVLPYPPPSPLSPPTSPQPHDPTANSISNLTPTILFRIQLSPNGPFSRPYSRSILGVPGQPPITTAQLFTWFKNEARIGNKQGPESLTFRLKDAVPVPITYTISRSGSVDGVDRLAKLKAGIKRECANAGRLIMGLEKFEIFVSVTEEEKEIQGMEEESNQIVGEEWSDTSRIR</sequence>
<accession>A0A395IIU4</accession>
<feature type="compositionally biased region" description="Basic and acidic residues" evidence="1">
    <location>
        <begin position="247"/>
        <end position="274"/>
    </location>
</feature>
<feature type="region of interest" description="Disordered" evidence="1">
    <location>
        <begin position="630"/>
        <end position="651"/>
    </location>
</feature>
<evidence type="ECO:0000313" key="3">
    <source>
        <dbReference type="Proteomes" id="UP000249056"/>
    </source>
</evidence>
<dbReference type="OrthoDB" id="3534692at2759"/>
<evidence type="ECO:0000256" key="1">
    <source>
        <dbReference type="SAM" id="MobiDB-lite"/>
    </source>
</evidence>
<feature type="compositionally biased region" description="Polar residues" evidence="1">
    <location>
        <begin position="296"/>
        <end position="314"/>
    </location>
</feature>
<feature type="region of interest" description="Disordered" evidence="1">
    <location>
        <begin position="1"/>
        <end position="50"/>
    </location>
</feature>